<evidence type="ECO:0000313" key="1">
    <source>
        <dbReference type="EMBL" id="MPC16004.1"/>
    </source>
</evidence>
<dbReference type="Proteomes" id="UP000324222">
    <property type="component" value="Unassembled WGS sequence"/>
</dbReference>
<reference evidence="1 2" key="1">
    <citation type="submission" date="2019-05" db="EMBL/GenBank/DDBJ databases">
        <title>Another draft genome of Portunus trituberculatus and its Hox gene families provides insights of decapod evolution.</title>
        <authorList>
            <person name="Jeong J.-H."/>
            <person name="Song I."/>
            <person name="Kim S."/>
            <person name="Choi T."/>
            <person name="Kim D."/>
            <person name="Ryu S."/>
            <person name="Kim W."/>
        </authorList>
    </citation>
    <scope>NUCLEOTIDE SEQUENCE [LARGE SCALE GENOMIC DNA]</scope>
    <source>
        <tissue evidence="1">Muscle</tissue>
    </source>
</reference>
<comment type="caution">
    <text evidence="1">The sequence shown here is derived from an EMBL/GenBank/DDBJ whole genome shotgun (WGS) entry which is preliminary data.</text>
</comment>
<accession>A0A5B7D4T4</accession>
<dbReference type="AlphaFoldDB" id="A0A5B7D4T4"/>
<sequence length="203" mass="21306">MGWAPPASPLPLSFPLLPAGGGVWVLWEITTCTPSTFQVMLDTNQRRHDKAGNKDKSKYIIHTKGVCEALVARGRGSTGVATEAHHTATLHQSPGSTAVAGPRALLITTGQATLKHTSTVLLMHSASPQLQAGGKVVVIMMLRGRYKGTLNVTSAVPMFAVPAMALTGQAATVPPCSPLHPRVGVAAHNTTLTCRLFASPTFQ</sequence>
<name>A0A5B7D4T4_PORTR</name>
<dbReference type="EMBL" id="VSRR010000470">
    <property type="protein sequence ID" value="MPC16004.1"/>
    <property type="molecule type" value="Genomic_DNA"/>
</dbReference>
<gene>
    <name evidence="1" type="ORF">E2C01_008813</name>
</gene>
<organism evidence="1 2">
    <name type="scientific">Portunus trituberculatus</name>
    <name type="common">Swimming crab</name>
    <name type="synonym">Neptunus trituberculatus</name>
    <dbReference type="NCBI Taxonomy" id="210409"/>
    <lineage>
        <taxon>Eukaryota</taxon>
        <taxon>Metazoa</taxon>
        <taxon>Ecdysozoa</taxon>
        <taxon>Arthropoda</taxon>
        <taxon>Crustacea</taxon>
        <taxon>Multicrustacea</taxon>
        <taxon>Malacostraca</taxon>
        <taxon>Eumalacostraca</taxon>
        <taxon>Eucarida</taxon>
        <taxon>Decapoda</taxon>
        <taxon>Pleocyemata</taxon>
        <taxon>Brachyura</taxon>
        <taxon>Eubrachyura</taxon>
        <taxon>Portunoidea</taxon>
        <taxon>Portunidae</taxon>
        <taxon>Portuninae</taxon>
        <taxon>Portunus</taxon>
    </lineage>
</organism>
<proteinExistence type="predicted"/>
<evidence type="ECO:0000313" key="2">
    <source>
        <dbReference type="Proteomes" id="UP000324222"/>
    </source>
</evidence>
<protein>
    <submittedName>
        <fullName evidence="1">Uncharacterized protein</fullName>
    </submittedName>
</protein>
<keyword evidence="2" id="KW-1185">Reference proteome</keyword>